<evidence type="ECO:0000256" key="2">
    <source>
        <dbReference type="ARBA" id="ARBA00022692"/>
    </source>
</evidence>
<dbReference type="InterPro" id="IPR035952">
    <property type="entry name" value="Rhomboid-like_sf"/>
</dbReference>
<feature type="transmembrane region" description="Helical" evidence="5">
    <location>
        <begin position="21"/>
        <end position="47"/>
    </location>
</feature>
<dbReference type="Proteomes" id="UP000030661">
    <property type="component" value="Unassembled WGS sequence"/>
</dbReference>
<keyword evidence="2 5" id="KW-0812">Transmembrane</keyword>
<evidence type="ECO:0000256" key="3">
    <source>
        <dbReference type="ARBA" id="ARBA00022989"/>
    </source>
</evidence>
<accession>A0A081C276</accession>
<evidence type="ECO:0000313" key="7">
    <source>
        <dbReference type="Proteomes" id="UP000030661"/>
    </source>
</evidence>
<evidence type="ECO:0000256" key="1">
    <source>
        <dbReference type="ARBA" id="ARBA00004141"/>
    </source>
</evidence>
<sequence length="267" mass="31552">MSLLDKLEKKYRRFGIPNLTLNLVIGQSLVYILTLTERVNVSFLLLIPNKVLQGEIWRLFTFVIMPPFTHPIFIFFALYLFYLMGTSLENYWGIFRYTIFFLIGYVATVIVSFFTPYYPATNLFLGGSIFLAFATLNPDFELALFFILPVKIKWLALLTWLGYFYQIGFGSWSTRFMVLASICNYLIFFSQDIVLRIRSHRWHMEREARAFSRKNDPIHRCVICGITDKDDPEMTFRYCTKCEGTPCYCNQHIHNHEHITRKTLEEK</sequence>
<evidence type="ECO:0000256" key="5">
    <source>
        <dbReference type="SAM" id="Phobius"/>
    </source>
</evidence>
<proteinExistence type="predicted"/>
<dbReference type="AlphaFoldDB" id="A0A081C276"/>
<evidence type="ECO:0000313" key="6">
    <source>
        <dbReference type="EMBL" id="GAK58681.1"/>
    </source>
</evidence>
<feature type="transmembrane region" description="Helical" evidence="5">
    <location>
        <begin position="94"/>
        <end position="114"/>
    </location>
</feature>
<feature type="transmembrane region" description="Helical" evidence="5">
    <location>
        <begin position="143"/>
        <end position="164"/>
    </location>
</feature>
<keyword evidence="4 5" id="KW-0472">Membrane</keyword>
<feature type="transmembrane region" description="Helical" evidence="5">
    <location>
        <begin position="59"/>
        <end position="82"/>
    </location>
</feature>
<dbReference type="SUPFAM" id="SSF144091">
    <property type="entry name" value="Rhomboid-like"/>
    <property type="match status" value="1"/>
</dbReference>
<keyword evidence="3 5" id="KW-1133">Transmembrane helix</keyword>
<reference evidence="6" key="1">
    <citation type="journal article" date="2015" name="PeerJ">
        <title>First genomic representation of candidate bacterial phylum KSB3 points to enhanced environmental sensing as a trigger of wastewater bulking.</title>
        <authorList>
            <person name="Sekiguchi Y."/>
            <person name="Ohashi A."/>
            <person name="Parks D.H."/>
            <person name="Yamauchi T."/>
            <person name="Tyson G.W."/>
            <person name="Hugenholtz P."/>
        </authorList>
    </citation>
    <scope>NUCLEOTIDE SEQUENCE [LARGE SCALE GENOMIC DNA]</scope>
</reference>
<keyword evidence="7" id="KW-1185">Reference proteome</keyword>
<name>A0A081C276_VECG1</name>
<gene>
    <name evidence="6" type="ORF">U27_05655</name>
</gene>
<evidence type="ECO:0000256" key="4">
    <source>
        <dbReference type="ARBA" id="ARBA00023136"/>
    </source>
</evidence>
<dbReference type="GO" id="GO:0016020">
    <property type="term" value="C:membrane"/>
    <property type="evidence" value="ECO:0007669"/>
    <property type="project" value="UniProtKB-SubCell"/>
</dbReference>
<evidence type="ECO:0008006" key="8">
    <source>
        <dbReference type="Google" id="ProtNLM"/>
    </source>
</evidence>
<dbReference type="HOGENOM" id="CLU_070290_0_0_0"/>
<dbReference type="eggNOG" id="COG0705">
    <property type="taxonomic scope" value="Bacteria"/>
</dbReference>
<dbReference type="Gene3D" id="1.20.1540.10">
    <property type="entry name" value="Rhomboid-like"/>
    <property type="match status" value="1"/>
</dbReference>
<protein>
    <recommendedName>
        <fullName evidence="8">Peptidase S54 rhomboid domain-containing protein</fullName>
    </recommendedName>
</protein>
<dbReference type="EMBL" id="DF820468">
    <property type="protein sequence ID" value="GAK58681.1"/>
    <property type="molecule type" value="Genomic_DNA"/>
</dbReference>
<dbReference type="STRING" id="1499967.U27_05655"/>
<organism evidence="6">
    <name type="scientific">Vecturithrix granuli</name>
    <dbReference type="NCBI Taxonomy" id="1499967"/>
    <lineage>
        <taxon>Bacteria</taxon>
        <taxon>Candidatus Moduliflexota</taxon>
        <taxon>Candidatus Vecturitrichia</taxon>
        <taxon>Candidatus Vecturitrichales</taxon>
        <taxon>Candidatus Vecturitrichaceae</taxon>
        <taxon>Candidatus Vecturithrix</taxon>
    </lineage>
</organism>
<feature type="transmembrane region" description="Helical" evidence="5">
    <location>
        <begin position="176"/>
        <end position="195"/>
    </location>
</feature>
<comment type="subcellular location">
    <subcellularLocation>
        <location evidence="1">Membrane</location>
        <topology evidence="1">Multi-pass membrane protein</topology>
    </subcellularLocation>
</comment>